<evidence type="ECO:0000256" key="1">
    <source>
        <dbReference type="ARBA" id="ARBA00004123"/>
    </source>
</evidence>
<dbReference type="InterPro" id="IPR044198">
    <property type="entry name" value="DEK"/>
</dbReference>
<reference evidence="7 8" key="1">
    <citation type="submission" date="2021-06" db="EMBL/GenBank/DDBJ databases">
        <title>Caerostris darwini draft genome.</title>
        <authorList>
            <person name="Kono N."/>
            <person name="Arakawa K."/>
        </authorList>
    </citation>
    <scope>NUCLEOTIDE SEQUENCE [LARGE SCALE GENOMIC DNA]</scope>
</reference>
<keyword evidence="3" id="KW-0238">DNA-binding</keyword>
<keyword evidence="4" id="KW-0539">Nucleus</keyword>
<dbReference type="PANTHER" id="PTHR13468">
    <property type="entry name" value="DEK PROTEIN"/>
    <property type="match status" value="1"/>
</dbReference>
<feature type="compositionally biased region" description="Basic and acidic residues" evidence="5">
    <location>
        <begin position="97"/>
        <end position="109"/>
    </location>
</feature>
<dbReference type="PROSITE" id="PS51998">
    <property type="entry name" value="DEK_C"/>
    <property type="match status" value="1"/>
</dbReference>
<dbReference type="PANTHER" id="PTHR13468:SF1">
    <property type="entry name" value="PROTEIN DEK"/>
    <property type="match status" value="1"/>
</dbReference>
<dbReference type="SUPFAM" id="SSF109715">
    <property type="entry name" value="DEK C-terminal domain"/>
    <property type="match status" value="1"/>
</dbReference>
<sequence>MEHTQTKDTKMPENKQEFLSIQEITNVNSNGTMKQEVENFKQMTEITSVSNSLEQGISNTLPFLTDRNNVEKMEQKSIANVSDAKSSNRRGRKRKIYDKNDDPETISEKKKKRAVELKLKNLQWTLNQESDVSGKRQKKVPQRFELVPSDKRKSAMDDCQGRGEALGNITWIHQQLQNASIYTLRLLHRTIYRKQGMFSEKHIRRSVVKFSGFPFDGTHPEIRKRREQLERANVGALGSLCDLLAVRRASKDVMIDRIIGFLLYPTQESVDNYLQDAMAEKLQQSKLICAKAGICAPNLQTSLRPDPFHFLIAQGNQDVIQEICNISQEEAVETSSYDADVNAPWKKPVFFCEGNGVKLKYIRAITSNIQVASDSFIELLHRLMYLNVDERHNMRRSILEFSGLKCEPGTTNYIYRMRILSVLPMEQVKLICRVLCLPTWHRSRQLLTEGIIDFLAAPRISVMKKRVPPHFTDEITFTFDSAKASKVTLPELKSDEFEEIEIIPDIHIQDDGYTCLENDFNIENEYLGIKLKNFSNIHYQVITTPAAKLNDVHMILYLTTSAQNNIRRNVLEFSGYPFDETSTEYQCRRNLMEQMSLEDLKTVATVLCVSQYIVDESKNSLIDAILKFLLKPSALLNSSTIMPTISPAPVSRRSPVVKKKATSTSKTPLLSDILPEIVISEVKTLSPEKELSSNSANNAISSSNTIKAEETSSLVTTQELKKITANLSNDIQITALPKCTEIKEEPTETDEPLSKVKNTVSITTPRVSYIDSDDEDDKPLSKMIGHPNDDQLRNFVTKIVKESKLEDITMKMVIKKVFDAYPNYDLGYRKEFIKSIVRQILSQMDDQSCSVTTTVINI</sequence>
<feature type="domain" description="DEK-C" evidence="6">
    <location>
        <begin position="786"/>
        <end position="842"/>
    </location>
</feature>
<dbReference type="InterPro" id="IPR014876">
    <property type="entry name" value="DEK_C"/>
</dbReference>
<feature type="region of interest" description="Disordered" evidence="5">
    <location>
        <begin position="76"/>
        <end position="109"/>
    </location>
</feature>
<protein>
    <recommendedName>
        <fullName evidence="6">DEK-C domain-containing protein</fullName>
    </recommendedName>
</protein>
<evidence type="ECO:0000259" key="6">
    <source>
        <dbReference type="PROSITE" id="PS51998"/>
    </source>
</evidence>
<accession>A0AAV4WHR9</accession>
<dbReference type="GO" id="GO:0006325">
    <property type="term" value="P:chromatin organization"/>
    <property type="evidence" value="ECO:0007669"/>
    <property type="project" value="UniProtKB-KW"/>
</dbReference>
<dbReference type="Gene3D" id="1.10.10.60">
    <property type="entry name" value="Homeodomain-like"/>
    <property type="match status" value="1"/>
</dbReference>
<evidence type="ECO:0000256" key="3">
    <source>
        <dbReference type="ARBA" id="ARBA00023125"/>
    </source>
</evidence>
<proteinExistence type="predicted"/>
<keyword evidence="2" id="KW-0156">Chromatin regulator</keyword>
<dbReference type="GO" id="GO:0042393">
    <property type="term" value="F:histone binding"/>
    <property type="evidence" value="ECO:0007669"/>
    <property type="project" value="TreeGrafter"/>
</dbReference>
<evidence type="ECO:0000256" key="5">
    <source>
        <dbReference type="SAM" id="MobiDB-lite"/>
    </source>
</evidence>
<dbReference type="GO" id="GO:0003677">
    <property type="term" value="F:DNA binding"/>
    <property type="evidence" value="ECO:0007669"/>
    <property type="project" value="UniProtKB-KW"/>
</dbReference>
<feature type="compositionally biased region" description="Basic residues" evidence="5">
    <location>
        <begin position="87"/>
        <end position="96"/>
    </location>
</feature>
<evidence type="ECO:0000256" key="4">
    <source>
        <dbReference type="ARBA" id="ARBA00023242"/>
    </source>
</evidence>
<gene>
    <name evidence="7" type="primary">AVEN_15631_1</name>
    <name evidence="7" type="ORF">CDAR_428201</name>
</gene>
<evidence type="ECO:0000313" key="8">
    <source>
        <dbReference type="Proteomes" id="UP001054837"/>
    </source>
</evidence>
<dbReference type="GO" id="GO:0005634">
    <property type="term" value="C:nucleus"/>
    <property type="evidence" value="ECO:0007669"/>
    <property type="project" value="UniProtKB-SubCell"/>
</dbReference>
<keyword evidence="8" id="KW-1185">Reference proteome</keyword>
<evidence type="ECO:0000256" key="2">
    <source>
        <dbReference type="ARBA" id="ARBA00022853"/>
    </source>
</evidence>
<dbReference type="AlphaFoldDB" id="A0AAV4WHR9"/>
<dbReference type="Proteomes" id="UP001054837">
    <property type="component" value="Unassembled WGS sequence"/>
</dbReference>
<dbReference type="EMBL" id="BPLQ01014723">
    <property type="protein sequence ID" value="GIY82401.1"/>
    <property type="molecule type" value="Genomic_DNA"/>
</dbReference>
<organism evidence="7 8">
    <name type="scientific">Caerostris darwini</name>
    <dbReference type="NCBI Taxonomy" id="1538125"/>
    <lineage>
        <taxon>Eukaryota</taxon>
        <taxon>Metazoa</taxon>
        <taxon>Ecdysozoa</taxon>
        <taxon>Arthropoda</taxon>
        <taxon>Chelicerata</taxon>
        <taxon>Arachnida</taxon>
        <taxon>Araneae</taxon>
        <taxon>Araneomorphae</taxon>
        <taxon>Entelegynae</taxon>
        <taxon>Araneoidea</taxon>
        <taxon>Araneidae</taxon>
        <taxon>Caerostris</taxon>
    </lineage>
</organism>
<dbReference type="Pfam" id="PF08766">
    <property type="entry name" value="DEK_C"/>
    <property type="match status" value="1"/>
</dbReference>
<comment type="caution">
    <text evidence="7">The sequence shown here is derived from an EMBL/GenBank/DDBJ whole genome shotgun (WGS) entry which is preliminary data.</text>
</comment>
<evidence type="ECO:0000313" key="7">
    <source>
        <dbReference type="EMBL" id="GIY82401.1"/>
    </source>
</evidence>
<dbReference type="GO" id="GO:2000779">
    <property type="term" value="P:regulation of double-strand break repair"/>
    <property type="evidence" value="ECO:0007669"/>
    <property type="project" value="TreeGrafter"/>
</dbReference>
<name>A0AAV4WHR9_9ARAC</name>
<comment type="subcellular location">
    <subcellularLocation>
        <location evidence="1">Nucleus</location>
    </subcellularLocation>
</comment>